<reference evidence="4" key="1">
    <citation type="journal article" date="2019" name="Int. J. Syst. Evol. Microbiol.">
        <title>The Global Catalogue of Microorganisms (GCM) 10K type strain sequencing project: providing services to taxonomists for standard genome sequencing and annotation.</title>
        <authorList>
            <consortium name="The Broad Institute Genomics Platform"/>
            <consortium name="The Broad Institute Genome Sequencing Center for Infectious Disease"/>
            <person name="Wu L."/>
            <person name="Ma J."/>
        </authorList>
    </citation>
    <scope>NUCLEOTIDE SEQUENCE [LARGE SCALE GENOMIC DNA]</scope>
    <source>
        <strain evidence="4">S1</strain>
    </source>
</reference>
<dbReference type="InterPro" id="IPR050639">
    <property type="entry name" value="SSR_resolvase"/>
</dbReference>
<feature type="domain" description="Resolvase/invertase-type recombinase catalytic" evidence="2">
    <location>
        <begin position="2"/>
        <end position="147"/>
    </location>
</feature>
<dbReference type="Gene3D" id="3.40.50.1390">
    <property type="entry name" value="Resolvase, N-terminal catalytic domain"/>
    <property type="match status" value="1"/>
</dbReference>
<dbReference type="RefSeq" id="WP_380163177.1">
    <property type="nucleotide sequence ID" value="NZ_JBHTNU010000003.1"/>
</dbReference>
<dbReference type="CDD" id="cd00338">
    <property type="entry name" value="Ser_Recombinase"/>
    <property type="match status" value="1"/>
</dbReference>
<dbReference type="PANTHER" id="PTHR30461:SF26">
    <property type="entry name" value="RESOLVASE HOMOLOG YNEB"/>
    <property type="match status" value="1"/>
</dbReference>
<sequence>MKGILYARISAQNPKQESSLKGQVEALSAWASELGVEVVETITEGHSGWDLDREGILRLLDAIREKQVEVVLVHDDSHLGKEDAKLAIIHQLTRADCKIYSLWSKGELELSADEWRVLETMARVEELQRNWMKRKISEGIRRAVREGYRPEKNLKNREQGGRSRKEVPLKQIVALRKRKLTFEEVAATLQGFGYDVSRATVHRRYLEWQKAQISEGKPEKEGYISK</sequence>
<comment type="similarity">
    <text evidence="1">Belongs to the site-specific recombinase resolvase family.</text>
</comment>
<dbReference type="InterPro" id="IPR036162">
    <property type="entry name" value="Resolvase-like_N_sf"/>
</dbReference>
<protein>
    <submittedName>
        <fullName evidence="3">Recombinase family protein</fullName>
    </submittedName>
</protein>
<evidence type="ECO:0000256" key="1">
    <source>
        <dbReference type="ARBA" id="ARBA00009913"/>
    </source>
</evidence>
<evidence type="ECO:0000313" key="3">
    <source>
        <dbReference type="EMBL" id="MFD1426174.1"/>
    </source>
</evidence>
<organism evidence="3 4">
    <name type="scientific">Kroppenstedtia sanguinis</name>
    <dbReference type="NCBI Taxonomy" id="1380684"/>
    <lineage>
        <taxon>Bacteria</taxon>
        <taxon>Bacillati</taxon>
        <taxon>Bacillota</taxon>
        <taxon>Bacilli</taxon>
        <taxon>Bacillales</taxon>
        <taxon>Thermoactinomycetaceae</taxon>
        <taxon>Kroppenstedtia</taxon>
    </lineage>
</organism>
<accession>A0ABW4C840</accession>
<dbReference type="Pfam" id="PF00239">
    <property type="entry name" value="Resolvase"/>
    <property type="match status" value="1"/>
</dbReference>
<dbReference type="PANTHER" id="PTHR30461">
    <property type="entry name" value="DNA-INVERTASE FROM LAMBDOID PROPHAGE"/>
    <property type="match status" value="1"/>
</dbReference>
<proteinExistence type="inferred from homology"/>
<dbReference type="SUPFAM" id="SSF53041">
    <property type="entry name" value="Resolvase-like"/>
    <property type="match status" value="1"/>
</dbReference>
<dbReference type="PROSITE" id="PS51736">
    <property type="entry name" value="RECOMBINASES_3"/>
    <property type="match status" value="1"/>
</dbReference>
<dbReference type="EMBL" id="JBHTNU010000003">
    <property type="protein sequence ID" value="MFD1426174.1"/>
    <property type="molecule type" value="Genomic_DNA"/>
</dbReference>
<gene>
    <name evidence="3" type="ORF">ACFQ4Y_04405</name>
</gene>
<keyword evidence="4" id="KW-1185">Reference proteome</keyword>
<comment type="caution">
    <text evidence="3">The sequence shown here is derived from an EMBL/GenBank/DDBJ whole genome shotgun (WGS) entry which is preliminary data.</text>
</comment>
<name>A0ABW4C840_9BACL</name>
<evidence type="ECO:0000259" key="2">
    <source>
        <dbReference type="PROSITE" id="PS51736"/>
    </source>
</evidence>
<dbReference type="SMART" id="SM00857">
    <property type="entry name" value="Resolvase"/>
    <property type="match status" value="1"/>
</dbReference>
<evidence type="ECO:0000313" key="4">
    <source>
        <dbReference type="Proteomes" id="UP001597282"/>
    </source>
</evidence>
<dbReference type="Proteomes" id="UP001597282">
    <property type="component" value="Unassembled WGS sequence"/>
</dbReference>
<dbReference type="InterPro" id="IPR006119">
    <property type="entry name" value="Resolv_N"/>
</dbReference>